<organism evidence="2 3">
    <name type="scientific">Arthrobacter yangruifuii</name>
    <dbReference type="NCBI Taxonomy" id="2606616"/>
    <lineage>
        <taxon>Bacteria</taxon>
        <taxon>Bacillati</taxon>
        <taxon>Actinomycetota</taxon>
        <taxon>Actinomycetes</taxon>
        <taxon>Micrococcales</taxon>
        <taxon>Micrococcaceae</taxon>
        <taxon>Arthrobacter</taxon>
    </lineage>
</organism>
<proteinExistence type="predicted"/>
<protein>
    <recommendedName>
        <fullName evidence="1">Double-GTPase 2 domain-containing protein</fullName>
    </recommendedName>
</protein>
<dbReference type="AlphaFoldDB" id="A0A5N6MJ50"/>
<dbReference type="Gene3D" id="3.40.50.300">
    <property type="entry name" value="P-loop containing nucleotide triphosphate hydrolases"/>
    <property type="match status" value="1"/>
</dbReference>
<dbReference type="InterPro" id="IPR045528">
    <property type="entry name" value="DO-GTPase2"/>
</dbReference>
<dbReference type="Pfam" id="PF19993">
    <property type="entry name" value="DO-GTPase2"/>
    <property type="match status" value="1"/>
</dbReference>
<dbReference type="SUPFAM" id="SSF52540">
    <property type="entry name" value="P-loop containing nucleoside triphosphate hydrolases"/>
    <property type="match status" value="1"/>
</dbReference>
<comment type="caution">
    <text evidence="2">The sequence shown here is derived from an EMBL/GenBank/DDBJ whole genome shotgun (WGS) entry which is preliminary data.</text>
</comment>
<keyword evidence="3" id="KW-1185">Reference proteome</keyword>
<accession>A0A5N6MJ50</accession>
<dbReference type="EMBL" id="VTFX01000004">
    <property type="protein sequence ID" value="KAD3633151.1"/>
    <property type="molecule type" value="Genomic_DNA"/>
</dbReference>
<evidence type="ECO:0000313" key="2">
    <source>
        <dbReference type="EMBL" id="KAD3633151.1"/>
    </source>
</evidence>
<feature type="domain" description="Double-GTPase 2" evidence="1">
    <location>
        <begin position="114"/>
        <end position="304"/>
    </location>
</feature>
<sequence length="402" mass="43163">MLSLFSSAKATACPYCYAELNVGKVAFRCSGRGAPGRTPCKPVPDRKREEVFSDGTPVLPAISEPGQPEGQRKDLLGKSTVTCGDCGGESGIRMCPSCHSILPRGIDNNSPLFGLIGVRNSGKTVLLSVLHRELVQSVARRFDAAIDTPGGSSGLARDLAMFEKDMAREGGSLPPQTAASGTVKKTPAVYEWKYSRKGKTASTIFSFYDTAGEDVSRQETAMMQQYLGQASGVILLLDPFAFPENRERAEQLGAAAGDADTPESALDGITYVLQTAHNVKSNKKIKVPLAVVVSKIDAFFDQIPASHPLRQPSSSSSAFDDAESRTIHDHVMALVANWGGDGLLRKLEHEYDNFRLFGVSALGAEPDYRSGSVSSRGLLPHRVADPLLWLMADRGFIPKSEG</sequence>
<reference evidence="2 3" key="1">
    <citation type="submission" date="2019-08" db="EMBL/GenBank/DDBJ databases">
        <title>Arthrobacter sp. nov., isolated from plateau pika and Tibetan wild ass.</title>
        <authorList>
            <person name="Ge Y."/>
        </authorList>
    </citation>
    <scope>NUCLEOTIDE SEQUENCE [LARGE SCALE GENOMIC DNA]</scope>
    <source>
        <strain evidence="2 3">785</strain>
    </source>
</reference>
<evidence type="ECO:0000259" key="1">
    <source>
        <dbReference type="Pfam" id="PF19993"/>
    </source>
</evidence>
<dbReference type="InterPro" id="IPR027417">
    <property type="entry name" value="P-loop_NTPase"/>
</dbReference>
<gene>
    <name evidence="2" type="ORF">GD627_10020</name>
</gene>
<dbReference type="Proteomes" id="UP000326852">
    <property type="component" value="Unassembled WGS sequence"/>
</dbReference>
<dbReference type="RefSeq" id="WP_152272363.1">
    <property type="nucleotide sequence ID" value="NZ_VTFX01000004.1"/>
</dbReference>
<name>A0A5N6MJ50_9MICC</name>
<evidence type="ECO:0000313" key="3">
    <source>
        <dbReference type="Proteomes" id="UP000326852"/>
    </source>
</evidence>